<dbReference type="RefSeq" id="WP_150441831.1">
    <property type="nucleotide sequence ID" value="NZ_VYKL01000034.1"/>
</dbReference>
<dbReference type="GO" id="GO:0003677">
    <property type="term" value="F:DNA binding"/>
    <property type="evidence" value="ECO:0007669"/>
    <property type="project" value="UniProtKB-KW"/>
</dbReference>
<keyword evidence="1" id="KW-0805">Transcription regulation</keyword>
<keyword evidence="6" id="KW-1185">Reference proteome</keyword>
<dbReference type="Proteomes" id="UP000326671">
    <property type="component" value="Unassembled WGS sequence"/>
</dbReference>
<dbReference type="InterPro" id="IPR052067">
    <property type="entry name" value="Metal_resp_HTH_trans_reg"/>
</dbReference>
<gene>
    <name evidence="5" type="ORF">F4V44_20255</name>
</gene>
<dbReference type="Pfam" id="PF01047">
    <property type="entry name" value="MarR"/>
    <property type="match status" value="1"/>
</dbReference>
<keyword evidence="2" id="KW-0238">DNA-binding</keyword>
<comment type="caution">
    <text evidence="5">The sequence shown here is derived from an EMBL/GenBank/DDBJ whole genome shotgun (WGS) entry which is preliminary data.</text>
</comment>
<dbReference type="InterPro" id="IPR036390">
    <property type="entry name" value="WH_DNA-bd_sf"/>
</dbReference>
<proteinExistence type="predicted"/>
<dbReference type="EMBL" id="VYKL01000034">
    <property type="protein sequence ID" value="KAA9018343.1"/>
    <property type="molecule type" value="Genomic_DNA"/>
</dbReference>
<dbReference type="SUPFAM" id="SSF46785">
    <property type="entry name" value="Winged helix' DNA-binding domain"/>
    <property type="match status" value="1"/>
</dbReference>
<evidence type="ECO:0000256" key="3">
    <source>
        <dbReference type="ARBA" id="ARBA00023163"/>
    </source>
</evidence>
<evidence type="ECO:0000256" key="1">
    <source>
        <dbReference type="ARBA" id="ARBA00023015"/>
    </source>
</evidence>
<evidence type="ECO:0000313" key="5">
    <source>
        <dbReference type="EMBL" id="KAA9018343.1"/>
    </source>
</evidence>
<evidence type="ECO:0000256" key="2">
    <source>
        <dbReference type="ARBA" id="ARBA00023125"/>
    </source>
</evidence>
<accession>A0A5J5HF61</accession>
<dbReference type="GO" id="GO:0003700">
    <property type="term" value="F:DNA-binding transcription factor activity"/>
    <property type="evidence" value="ECO:0007669"/>
    <property type="project" value="InterPro"/>
</dbReference>
<dbReference type="OrthoDB" id="5461037at2"/>
<dbReference type="Gene3D" id="1.10.10.10">
    <property type="entry name" value="Winged helix-like DNA-binding domain superfamily/Winged helix DNA-binding domain"/>
    <property type="match status" value="1"/>
</dbReference>
<dbReference type="AlphaFoldDB" id="A0A5J5HF61"/>
<keyword evidence="3" id="KW-0804">Transcription</keyword>
<feature type="domain" description="HTH marR-type" evidence="4">
    <location>
        <begin position="9"/>
        <end position="155"/>
    </location>
</feature>
<evidence type="ECO:0000259" key="4">
    <source>
        <dbReference type="PROSITE" id="PS50995"/>
    </source>
</evidence>
<dbReference type="InterPro" id="IPR036388">
    <property type="entry name" value="WH-like_DNA-bd_sf"/>
</dbReference>
<organism evidence="5 6">
    <name type="scientific">Niallia endozanthoxylica</name>
    <dbReference type="NCBI Taxonomy" id="2036016"/>
    <lineage>
        <taxon>Bacteria</taxon>
        <taxon>Bacillati</taxon>
        <taxon>Bacillota</taxon>
        <taxon>Bacilli</taxon>
        <taxon>Bacillales</taxon>
        <taxon>Bacillaceae</taxon>
        <taxon>Niallia</taxon>
    </lineage>
</organism>
<dbReference type="SMART" id="SM00347">
    <property type="entry name" value="HTH_MARR"/>
    <property type="match status" value="1"/>
</dbReference>
<name>A0A5J5HF61_9BACI</name>
<reference evidence="5 6" key="1">
    <citation type="submission" date="2019-09" db="EMBL/GenBank/DDBJ databases">
        <title>Whole genome sequences of isolates from the Mars Exploration Rovers.</title>
        <authorList>
            <person name="Seuylemezian A."/>
            <person name="Vaishampayan P."/>
        </authorList>
    </citation>
    <scope>NUCLEOTIDE SEQUENCE [LARGE SCALE GENOMIC DNA]</scope>
    <source>
        <strain evidence="5 6">MER_TA_151</strain>
    </source>
</reference>
<dbReference type="PANTHER" id="PTHR35790">
    <property type="entry name" value="HTH-TYPE TRANSCRIPTIONAL REGULATOR PCHR"/>
    <property type="match status" value="1"/>
</dbReference>
<evidence type="ECO:0000313" key="6">
    <source>
        <dbReference type="Proteomes" id="UP000326671"/>
    </source>
</evidence>
<sequence>MEMTREEIFFEMIETIYEMSRKLSVYESVPRTYGTEDELYVVEAHTIDLIGTQTVTTISELAKITKKTKGAISQMVDKLIKKDFVIKYKNPDDNRQVMIELTDKGKKVYEFHQKLDRQTYLKYLEQLNQYSTEDFLNYIKISTYLIKELDDLIDK</sequence>
<dbReference type="PROSITE" id="PS50995">
    <property type="entry name" value="HTH_MARR_2"/>
    <property type="match status" value="1"/>
</dbReference>
<protein>
    <submittedName>
        <fullName evidence="5">MarR family transcriptional regulator</fullName>
    </submittedName>
</protein>
<dbReference type="InterPro" id="IPR000835">
    <property type="entry name" value="HTH_MarR-typ"/>
</dbReference>
<dbReference type="PANTHER" id="PTHR35790:SF4">
    <property type="entry name" value="HTH-TYPE TRANSCRIPTIONAL REGULATOR PCHR"/>
    <property type="match status" value="1"/>
</dbReference>